<feature type="transmembrane region" description="Helical" evidence="1">
    <location>
        <begin position="91"/>
        <end position="119"/>
    </location>
</feature>
<dbReference type="Proteomes" id="UP000885722">
    <property type="component" value="Unassembled WGS sequence"/>
</dbReference>
<name>A0A7V2SLR4_9BACT</name>
<accession>A0A7V2SLR4</accession>
<feature type="transmembrane region" description="Helical" evidence="1">
    <location>
        <begin position="20"/>
        <end position="38"/>
    </location>
</feature>
<gene>
    <name evidence="2" type="ORF">ENJ74_04120</name>
</gene>
<dbReference type="InterPro" id="IPR007272">
    <property type="entry name" value="Sulf_transp_TsuA/YedE"/>
</dbReference>
<keyword evidence="1" id="KW-0472">Membrane</keyword>
<evidence type="ECO:0000256" key="1">
    <source>
        <dbReference type="SAM" id="Phobius"/>
    </source>
</evidence>
<keyword evidence="1" id="KW-0812">Transmembrane</keyword>
<proteinExistence type="predicted"/>
<organism evidence="2">
    <name type="scientific">Nitratifractor salsuginis</name>
    <dbReference type="NCBI Taxonomy" id="269261"/>
    <lineage>
        <taxon>Bacteria</taxon>
        <taxon>Pseudomonadati</taxon>
        <taxon>Campylobacterota</taxon>
        <taxon>Epsilonproteobacteria</taxon>
        <taxon>Campylobacterales</taxon>
        <taxon>Sulfurovaceae</taxon>
        <taxon>Nitratifractor</taxon>
    </lineage>
</organism>
<feature type="transmembrane region" description="Helical" evidence="1">
    <location>
        <begin position="126"/>
        <end position="147"/>
    </location>
</feature>
<evidence type="ECO:0008006" key="3">
    <source>
        <dbReference type="Google" id="ProtNLM"/>
    </source>
</evidence>
<keyword evidence="1" id="KW-1133">Transmembrane helix</keyword>
<reference evidence="2" key="1">
    <citation type="journal article" date="2020" name="mSystems">
        <title>Genome- and Community-Level Interaction Insights into Carbon Utilization and Element Cycling Functions of Hydrothermarchaeota in Hydrothermal Sediment.</title>
        <authorList>
            <person name="Zhou Z."/>
            <person name="Liu Y."/>
            <person name="Xu W."/>
            <person name="Pan J."/>
            <person name="Luo Z.H."/>
            <person name="Li M."/>
        </authorList>
    </citation>
    <scope>NUCLEOTIDE SEQUENCE [LARGE SCALE GENOMIC DNA]</scope>
    <source>
        <strain evidence="2">HyVt-513</strain>
    </source>
</reference>
<feature type="transmembrane region" description="Helical" evidence="1">
    <location>
        <begin position="58"/>
        <end position="79"/>
    </location>
</feature>
<feature type="transmembrane region" description="Helical" evidence="1">
    <location>
        <begin position="170"/>
        <end position="190"/>
    </location>
</feature>
<sequence length="199" mass="21949">MDFILPLYKNALISPEANMFFAVVMGFAFGFVLERTGFTRSQYIADTFYFKNLAVPKIMGVTVITATTWFIIFAWMGWIDLSALFTPKTYVWPYLFGGMLFGLGMVMSGYCPGTAVAGLGTGKSDALIFLLGLFGGAFLYFLLYPMVQDFASSGNLGVLKLHDLFGGNEYTSYILTVLLESGIIGFLVLLQKLTNKGEK</sequence>
<dbReference type="EMBL" id="DRNO01000278">
    <property type="protein sequence ID" value="HFC04038.1"/>
    <property type="molecule type" value="Genomic_DNA"/>
</dbReference>
<protein>
    <recommendedName>
        <fullName evidence="3">Sulphur transport domain-containing protein</fullName>
    </recommendedName>
</protein>
<comment type="caution">
    <text evidence="2">The sequence shown here is derived from an EMBL/GenBank/DDBJ whole genome shotgun (WGS) entry which is preliminary data.</text>
</comment>
<evidence type="ECO:0000313" key="2">
    <source>
        <dbReference type="EMBL" id="HFC04038.1"/>
    </source>
</evidence>
<dbReference type="Pfam" id="PF04143">
    <property type="entry name" value="Sulf_transp"/>
    <property type="match status" value="1"/>
</dbReference>
<dbReference type="AlphaFoldDB" id="A0A7V2SLR4"/>